<comment type="catalytic activity">
    <reaction evidence="7">
        <text>prephenate + H(+) = 3-phenylpyruvate + CO2 + H2O</text>
        <dbReference type="Rhea" id="RHEA:21648"/>
        <dbReference type="ChEBI" id="CHEBI:15377"/>
        <dbReference type="ChEBI" id="CHEBI:15378"/>
        <dbReference type="ChEBI" id="CHEBI:16526"/>
        <dbReference type="ChEBI" id="CHEBI:18005"/>
        <dbReference type="ChEBI" id="CHEBI:29934"/>
        <dbReference type="EC" id="4.2.1.51"/>
    </reaction>
</comment>
<dbReference type="PROSITE" id="PS00858">
    <property type="entry name" value="PREPHENATE_DEHYDR_2"/>
    <property type="match status" value="1"/>
</dbReference>
<dbReference type="Pfam" id="PF00800">
    <property type="entry name" value="PDT"/>
    <property type="match status" value="1"/>
</dbReference>
<evidence type="ECO:0000259" key="8">
    <source>
        <dbReference type="PROSITE" id="PS51171"/>
    </source>
</evidence>
<dbReference type="GO" id="GO:0005737">
    <property type="term" value="C:cytoplasm"/>
    <property type="evidence" value="ECO:0007669"/>
    <property type="project" value="TreeGrafter"/>
</dbReference>
<dbReference type="SUPFAM" id="SSF53850">
    <property type="entry name" value="Periplasmic binding protein-like II"/>
    <property type="match status" value="1"/>
</dbReference>
<dbReference type="EC" id="4.2.1.51" evidence="2"/>
<proteinExistence type="predicted"/>
<name>A0A381QBA4_9ZZZZ</name>
<evidence type="ECO:0000259" key="9">
    <source>
        <dbReference type="PROSITE" id="PS51671"/>
    </source>
</evidence>
<comment type="pathway">
    <text evidence="1">Amino-acid biosynthesis; L-phenylalanine biosynthesis; phenylpyruvate from prephenate: step 1/1.</text>
</comment>
<dbReference type="CDD" id="cd04905">
    <property type="entry name" value="ACT_CM-PDT"/>
    <property type="match status" value="1"/>
</dbReference>
<dbReference type="InterPro" id="IPR001086">
    <property type="entry name" value="Preph_deHydtase"/>
</dbReference>
<evidence type="ECO:0000256" key="2">
    <source>
        <dbReference type="ARBA" id="ARBA00013147"/>
    </source>
</evidence>
<dbReference type="PROSITE" id="PS51171">
    <property type="entry name" value="PREPHENATE_DEHYDR_3"/>
    <property type="match status" value="1"/>
</dbReference>
<reference evidence="10" key="1">
    <citation type="submission" date="2018-05" db="EMBL/GenBank/DDBJ databases">
        <authorList>
            <person name="Lanie J.A."/>
            <person name="Ng W.-L."/>
            <person name="Kazmierczak K.M."/>
            <person name="Andrzejewski T.M."/>
            <person name="Davidsen T.M."/>
            <person name="Wayne K.J."/>
            <person name="Tettelin H."/>
            <person name="Glass J.I."/>
            <person name="Rusch D."/>
            <person name="Podicherti R."/>
            <person name="Tsui H.-C.T."/>
            <person name="Winkler M.E."/>
        </authorList>
    </citation>
    <scope>NUCLEOTIDE SEQUENCE</scope>
</reference>
<dbReference type="NCBIfam" id="NF008865">
    <property type="entry name" value="PRK11898.1"/>
    <property type="match status" value="1"/>
</dbReference>
<dbReference type="PANTHER" id="PTHR21022:SF19">
    <property type="entry name" value="PREPHENATE DEHYDRATASE-RELATED"/>
    <property type="match status" value="1"/>
</dbReference>
<organism evidence="10">
    <name type="scientific">marine metagenome</name>
    <dbReference type="NCBI Taxonomy" id="408172"/>
    <lineage>
        <taxon>unclassified sequences</taxon>
        <taxon>metagenomes</taxon>
        <taxon>ecological metagenomes</taxon>
    </lineage>
</organism>
<gene>
    <name evidence="10" type="ORF">METZ01_LOCUS29465</name>
</gene>
<dbReference type="Pfam" id="PF01842">
    <property type="entry name" value="ACT"/>
    <property type="match status" value="1"/>
</dbReference>
<dbReference type="Gene3D" id="3.30.70.260">
    <property type="match status" value="1"/>
</dbReference>
<dbReference type="EMBL" id="UINC01001284">
    <property type="protein sequence ID" value="SUZ76611.1"/>
    <property type="molecule type" value="Genomic_DNA"/>
</dbReference>
<dbReference type="FunFam" id="3.30.70.260:FF:000012">
    <property type="entry name" value="Prephenate dehydratase"/>
    <property type="match status" value="1"/>
</dbReference>
<feature type="domain" description="ACT" evidence="9">
    <location>
        <begin position="194"/>
        <end position="271"/>
    </location>
</feature>
<dbReference type="GO" id="GO:0004664">
    <property type="term" value="F:prephenate dehydratase activity"/>
    <property type="evidence" value="ECO:0007669"/>
    <property type="project" value="UniProtKB-EC"/>
</dbReference>
<evidence type="ECO:0000256" key="1">
    <source>
        <dbReference type="ARBA" id="ARBA00004741"/>
    </source>
</evidence>
<dbReference type="FunFam" id="3.40.190.10:FF:000029">
    <property type="entry name" value="Chorismate mutase/Prephenate dehydratase"/>
    <property type="match status" value="1"/>
</dbReference>
<dbReference type="SUPFAM" id="SSF55021">
    <property type="entry name" value="ACT-like"/>
    <property type="match status" value="1"/>
</dbReference>
<dbReference type="Gene3D" id="3.40.190.10">
    <property type="entry name" value="Periplasmic binding protein-like II"/>
    <property type="match status" value="2"/>
</dbReference>
<dbReference type="AlphaFoldDB" id="A0A381QBA4"/>
<dbReference type="InterPro" id="IPR045865">
    <property type="entry name" value="ACT-like_dom_sf"/>
</dbReference>
<accession>A0A381QBA4</accession>
<dbReference type="PROSITE" id="PS51671">
    <property type="entry name" value="ACT"/>
    <property type="match status" value="1"/>
</dbReference>
<dbReference type="GO" id="GO:0009094">
    <property type="term" value="P:L-phenylalanine biosynthetic process"/>
    <property type="evidence" value="ECO:0007669"/>
    <property type="project" value="UniProtKB-KW"/>
</dbReference>
<evidence type="ECO:0000313" key="10">
    <source>
        <dbReference type="EMBL" id="SUZ76611.1"/>
    </source>
</evidence>
<keyword evidence="6" id="KW-0456">Lyase</keyword>
<dbReference type="PANTHER" id="PTHR21022">
    <property type="entry name" value="PREPHENATE DEHYDRATASE P PROTEIN"/>
    <property type="match status" value="1"/>
</dbReference>
<dbReference type="CDD" id="cd13630">
    <property type="entry name" value="PBP2_PDT_1"/>
    <property type="match status" value="1"/>
</dbReference>
<evidence type="ECO:0000256" key="4">
    <source>
        <dbReference type="ARBA" id="ARBA00023141"/>
    </source>
</evidence>
<evidence type="ECO:0000256" key="7">
    <source>
        <dbReference type="ARBA" id="ARBA00047848"/>
    </source>
</evidence>
<evidence type="ECO:0000256" key="3">
    <source>
        <dbReference type="ARBA" id="ARBA00022605"/>
    </source>
</evidence>
<dbReference type="InterPro" id="IPR002912">
    <property type="entry name" value="ACT_dom"/>
</dbReference>
<keyword evidence="3" id="KW-0028">Amino-acid biosynthesis</keyword>
<protein>
    <recommendedName>
        <fullName evidence="2">prephenate dehydratase</fullName>
        <ecNumber evidence="2">4.2.1.51</ecNumber>
    </recommendedName>
</protein>
<keyword evidence="5" id="KW-0584">Phenylalanine biosynthesis</keyword>
<feature type="domain" description="Prephenate dehydratase" evidence="8">
    <location>
        <begin position="6"/>
        <end position="182"/>
    </location>
</feature>
<evidence type="ECO:0000256" key="6">
    <source>
        <dbReference type="ARBA" id="ARBA00023239"/>
    </source>
</evidence>
<sequence length="275" mass="30692">MSIPIKIAYLGPEGTFSQMAVIRHFGNDCEQRDCPSIDDVFFAVGNGRVDFGVVPVENSTEGAVNNTQDCLIDSEVRIVGEEILPIEHNLMFSQAAEFENFSAIASHKQSLAQCRKWLQENYPKIRLIECGSNAEAAKLAQNDASIGAIASELAASIYGLEIKRSKIQDLHHNRTRFLVLSNSETEPTGNDKTSILIYTENKPGALFRILEPFEYLQISLTKIETRPSKKEAWAYVFFIDFEGHIKDAKVQNLFNRLNASIAEIKVLGSYSISLN</sequence>
<dbReference type="InterPro" id="IPR018528">
    <property type="entry name" value="Preph_deHydtase_CS"/>
</dbReference>
<evidence type="ECO:0000256" key="5">
    <source>
        <dbReference type="ARBA" id="ARBA00023222"/>
    </source>
</evidence>
<keyword evidence="4" id="KW-0057">Aromatic amino acid biosynthesis</keyword>